<dbReference type="InterPro" id="IPR005512">
    <property type="entry name" value="PRONE_dom"/>
</dbReference>
<dbReference type="InterPro" id="IPR038937">
    <property type="entry name" value="RopGEF"/>
</dbReference>
<evidence type="ECO:0000313" key="4">
    <source>
        <dbReference type="EMBL" id="PHT74643.1"/>
    </source>
</evidence>
<gene>
    <name evidence="4" type="ORF">T459_21920</name>
</gene>
<accession>A0A2G2YY48</accession>
<sequence>MQKLRLNLGIEAIGSRDYTFKGLHKTTSSILEDPNGHIGKDNDGFDQVYAGYVKTYCDILLKYKSDLSRPFDEETEFLNKIDCKLEIFAKLLGVTTYDGLESCILNIQSYDNESTTSRGVTDSLYDDDLSIASSKNDFGSFSYKGNFSSSPQHFYVKEKPIYTTQLLDVETMKEIFAKLLLGEDVTGGSKGVSTALALSNAITNLAGTQLLLPYQYVTLH</sequence>
<evidence type="ECO:0000256" key="2">
    <source>
        <dbReference type="PROSITE-ProRule" id="PRU00663"/>
    </source>
</evidence>
<dbReference type="PROSITE" id="PS51334">
    <property type="entry name" value="PRONE"/>
    <property type="match status" value="1"/>
</dbReference>
<evidence type="ECO:0000259" key="3">
    <source>
        <dbReference type="PROSITE" id="PS51334"/>
    </source>
</evidence>
<dbReference type="Proteomes" id="UP000222542">
    <property type="component" value="Unassembled WGS sequence"/>
</dbReference>
<dbReference type="EMBL" id="AYRZ02000008">
    <property type="protein sequence ID" value="PHT74643.1"/>
    <property type="molecule type" value="Genomic_DNA"/>
</dbReference>
<dbReference type="GO" id="GO:0005085">
    <property type="term" value="F:guanyl-nucleotide exchange factor activity"/>
    <property type="evidence" value="ECO:0007669"/>
    <property type="project" value="UniProtKB-UniRule"/>
</dbReference>
<dbReference type="SMART" id="SM01256">
    <property type="entry name" value="KNOX2"/>
    <property type="match status" value="1"/>
</dbReference>
<dbReference type="AlphaFoldDB" id="A0A2G2YY48"/>
<dbReference type="Pfam" id="PF03791">
    <property type="entry name" value="KNOX2"/>
    <property type="match status" value="1"/>
</dbReference>
<keyword evidence="5" id="KW-1185">Reference proteome</keyword>
<reference evidence="4 5" key="2">
    <citation type="journal article" date="2017" name="Genome Biol.">
        <title>New reference genome sequences of hot pepper reveal the massive evolution of plant disease-resistance genes by retroduplication.</title>
        <authorList>
            <person name="Kim S."/>
            <person name="Park J."/>
            <person name="Yeom S.I."/>
            <person name="Kim Y.M."/>
            <person name="Seo E."/>
            <person name="Kim K.T."/>
            <person name="Kim M.S."/>
            <person name="Lee J.M."/>
            <person name="Cheong K."/>
            <person name="Shin H.S."/>
            <person name="Kim S.B."/>
            <person name="Han K."/>
            <person name="Lee J."/>
            <person name="Park M."/>
            <person name="Lee H.A."/>
            <person name="Lee H.Y."/>
            <person name="Lee Y."/>
            <person name="Oh S."/>
            <person name="Lee J.H."/>
            <person name="Choi E."/>
            <person name="Choi E."/>
            <person name="Lee S.E."/>
            <person name="Jeon J."/>
            <person name="Kim H."/>
            <person name="Choi G."/>
            <person name="Song H."/>
            <person name="Lee J."/>
            <person name="Lee S.C."/>
            <person name="Kwon J.K."/>
            <person name="Lee H.Y."/>
            <person name="Koo N."/>
            <person name="Hong Y."/>
            <person name="Kim R.W."/>
            <person name="Kang W.H."/>
            <person name="Huh J.H."/>
            <person name="Kang B.C."/>
            <person name="Yang T.J."/>
            <person name="Lee Y.H."/>
            <person name="Bennetzen J.L."/>
            <person name="Choi D."/>
        </authorList>
    </citation>
    <scope>NUCLEOTIDE SEQUENCE [LARGE SCALE GENOMIC DNA]</scope>
    <source>
        <strain evidence="5">cv. CM334</strain>
    </source>
</reference>
<keyword evidence="1 2" id="KW-0344">Guanine-nucleotide releasing factor</keyword>
<dbReference type="Gramene" id="PHT74643">
    <property type="protein sequence ID" value="PHT74643"/>
    <property type="gene ID" value="T459_21920"/>
</dbReference>
<dbReference type="InterPro" id="IPR005541">
    <property type="entry name" value="KNOX2"/>
</dbReference>
<dbReference type="PANTHER" id="PTHR33101">
    <property type="entry name" value="ROP GUANINE NUCLEOTIDE EXCHANGE FACTOR 1"/>
    <property type="match status" value="1"/>
</dbReference>
<dbReference type="GO" id="GO:0005634">
    <property type="term" value="C:nucleus"/>
    <property type="evidence" value="ECO:0007669"/>
    <property type="project" value="InterPro"/>
</dbReference>
<reference evidence="4 5" key="1">
    <citation type="journal article" date="2014" name="Nat. Genet.">
        <title>Genome sequence of the hot pepper provides insights into the evolution of pungency in Capsicum species.</title>
        <authorList>
            <person name="Kim S."/>
            <person name="Park M."/>
            <person name="Yeom S.I."/>
            <person name="Kim Y.M."/>
            <person name="Lee J.M."/>
            <person name="Lee H.A."/>
            <person name="Seo E."/>
            <person name="Choi J."/>
            <person name="Cheong K."/>
            <person name="Kim K.T."/>
            <person name="Jung K."/>
            <person name="Lee G.W."/>
            <person name="Oh S.K."/>
            <person name="Bae C."/>
            <person name="Kim S.B."/>
            <person name="Lee H.Y."/>
            <person name="Kim S.Y."/>
            <person name="Kim M.S."/>
            <person name="Kang B.C."/>
            <person name="Jo Y.D."/>
            <person name="Yang H.B."/>
            <person name="Jeong H.J."/>
            <person name="Kang W.H."/>
            <person name="Kwon J.K."/>
            <person name="Shin C."/>
            <person name="Lim J.Y."/>
            <person name="Park J.H."/>
            <person name="Huh J.H."/>
            <person name="Kim J.S."/>
            <person name="Kim B.D."/>
            <person name="Cohen O."/>
            <person name="Paran I."/>
            <person name="Suh M.C."/>
            <person name="Lee S.B."/>
            <person name="Kim Y.K."/>
            <person name="Shin Y."/>
            <person name="Noh S.J."/>
            <person name="Park J."/>
            <person name="Seo Y.S."/>
            <person name="Kwon S.Y."/>
            <person name="Kim H.A."/>
            <person name="Park J.M."/>
            <person name="Kim H.J."/>
            <person name="Choi S.B."/>
            <person name="Bosland P.W."/>
            <person name="Reeves G."/>
            <person name="Jo S.H."/>
            <person name="Lee B.W."/>
            <person name="Cho H.T."/>
            <person name="Choi H.S."/>
            <person name="Lee M.S."/>
            <person name="Yu Y."/>
            <person name="Do Choi Y."/>
            <person name="Park B.S."/>
            <person name="van Deynze A."/>
            <person name="Ashrafi H."/>
            <person name="Hill T."/>
            <person name="Kim W.T."/>
            <person name="Pai H.S."/>
            <person name="Ahn H.K."/>
            <person name="Yeam I."/>
            <person name="Giovannoni J.J."/>
            <person name="Rose J.K."/>
            <person name="Sorensen I."/>
            <person name="Lee S.J."/>
            <person name="Kim R.W."/>
            <person name="Choi I.Y."/>
            <person name="Choi B.S."/>
            <person name="Lim J.S."/>
            <person name="Lee Y.H."/>
            <person name="Choi D."/>
        </authorList>
    </citation>
    <scope>NUCLEOTIDE SEQUENCE [LARGE SCALE GENOMIC DNA]</scope>
    <source>
        <strain evidence="5">cv. CM334</strain>
    </source>
</reference>
<name>A0A2G2YY48_CAPAN</name>
<evidence type="ECO:0000313" key="5">
    <source>
        <dbReference type="Proteomes" id="UP000222542"/>
    </source>
</evidence>
<dbReference type="Gene3D" id="1.20.58.2010">
    <property type="entry name" value="PRONE domain, subdomain 1"/>
    <property type="match status" value="1"/>
</dbReference>
<dbReference type="GO" id="GO:0003677">
    <property type="term" value="F:DNA binding"/>
    <property type="evidence" value="ECO:0007669"/>
    <property type="project" value="InterPro"/>
</dbReference>
<comment type="caution">
    <text evidence="4">The sequence shown here is derived from an EMBL/GenBank/DDBJ whole genome shotgun (WGS) entry which is preliminary data.</text>
</comment>
<organism evidence="4 5">
    <name type="scientific">Capsicum annuum</name>
    <name type="common">Capsicum pepper</name>
    <dbReference type="NCBI Taxonomy" id="4072"/>
    <lineage>
        <taxon>Eukaryota</taxon>
        <taxon>Viridiplantae</taxon>
        <taxon>Streptophyta</taxon>
        <taxon>Embryophyta</taxon>
        <taxon>Tracheophyta</taxon>
        <taxon>Spermatophyta</taxon>
        <taxon>Magnoliopsida</taxon>
        <taxon>eudicotyledons</taxon>
        <taxon>Gunneridae</taxon>
        <taxon>Pentapetalae</taxon>
        <taxon>asterids</taxon>
        <taxon>lamiids</taxon>
        <taxon>Solanales</taxon>
        <taxon>Solanaceae</taxon>
        <taxon>Solanoideae</taxon>
        <taxon>Capsiceae</taxon>
        <taxon>Capsicum</taxon>
    </lineage>
</organism>
<dbReference type="STRING" id="4072.A0A2G2YY48"/>
<proteinExistence type="predicted"/>
<protein>
    <recommendedName>
        <fullName evidence="3">PRONE domain-containing protein</fullName>
    </recommendedName>
</protein>
<feature type="domain" description="PRONE" evidence="3">
    <location>
        <begin position="159"/>
        <end position="220"/>
    </location>
</feature>
<evidence type="ECO:0000256" key="1">
    <source>
        <dbReference type="ARBA" id="ARBA00022658"/>
    </source>
</evidence>
<dbReference type="PANTHER" id="PTHR33101:SF54">
    <property type="entry name" value="ROP GUANINE NUCLEOTIDE EXCHANGE FACTOR 14-LIKE"/>
    <property type="match status" value="1"/>
</dbReference>
<dbReference type="Pfam" id="PF03759">
    <property type="entry name" value="PRONE"/>
    <property type="match status" value="1"/>
</dbReference>